<proteinExistence type="predicted"/>
<dbReference type="EMBL" id="LS483476">
    <property type="protein sequence ID" value="SQI53314.1"/>
    <property type="molecule type" value="Genomic_DNA"/>
</dbReference>
<sequence>MITQNANEQFKESTVQEKMESSVVYIRDRWLVRMVCVIP</sequence>
<evidence type="ECO:0000313" key="1">
    <source>
        <dbReference type="EMBL" id="SQI53314.1"/>
    </source>
</evidence>
<evidence type="ECO:0000313" key="2">
    <source>
        <dbReference type="Proteomes" id="UP000249134"/>
    </source>
</evidence>
<dbReference type="Proteomes" id="UP000249134">
    <property type="component" value="Chromosome 1"/>
</dbReference>
<protein>
    <submittedName>
        <fullName evidence="1">Uncharacterized protein</fullName>
    </submittedName>
</protein>
<keyword evidence="2" id="KW-1185">Reference proteome</keyword>
<reference evidence="1 2" key="1">
    <citation type="submission" date="2018-06" db="EMBL/GenBank/DDBJ databases">
        <authorList>
            <consortium name="Pathogen Informatics"/>
            <person name="Doyle S."/>
        </authorList>
    </citation>
    <scope>NUCLEOTIDE SEQUENCE [LARGE SCALE GENOMIC DNA]</scope>
    <source>
        <strain evidence="1 2">NCTC4824</strain>
    </source>
</reference>
<accession>A0A2X4YY98</accession>
<name>A0A2X4YY98_LEDLE</name>
<organism evidence="1 2">
    <name type="scientific">Lederbergia lenta</name>
    <name type="common">Bacillus lentus</name>
    <dbReference type="NCBI Taxonomy" id="1467"/>
    <lineage>
        <taxon>Bacteria</taxon>
        <taxon>Bacillati</taxon>
        <taxon>Bacillota</taxon>
        <taxon>Bacilli</taxon>
        <taxon>Bacillales</taxon>
        <taxon>Bacillaceae</taxon>
        <taxon>Lederbergia</taxon>
    </lineage>
</organism>
<dbReference type="AlphaFoldDB" id="A0A2X4YY98"/>
<dbReference type="KEGG" id="blen:NCTC4824_00807"/>
<gene>
    <name evidence="1" type="ORF">NCTC4824_00807</name>
</gene>